<evidence type="ECO:0000256" key="4">
    <source>
        <dbReference type="ARBA" id="ARBA00022553"/>
    </source>
</evidence>
<organism evidence="14 15">
    <name type="scientific">Clostridium faecium</name>
    <dbReference type="NCBI Taxonomy" id="2762223"/>
    <lineage>
        <taxon>Bacteria</taxon>
        <taxon>Bacillati</taxon>
        <taxon>Bacillota</taxon>
        <taxon>Clostridia</taxon>
        <taxon>Eubacteriales</taxon>
        <taxon>Clostridiaceae</taxon>
        <taxon>Clostridium</taxon>
    </lineage>
</organism>
<keyword evidence="9" id="KW-0902">Two-component regulatory system</keyword>
<dbReference type="PRINTS" id="PR00344">
    <property type="entry name" value="BCTRLSENSOR"/>
</dbReference>
<dbReference type="Pfam" id="PF02518">
    <property type="entry name" value="HATPase_c"/>
    <property type="match status" value="1"/>
</dbReference>
<dbReference type="SMART" id="SM00304">
    <property type="entry name" value="HAMP"/>
    <property type="match status" value="1"/>
</dbReference>
<feature type="transmembrane region" description="Helical" evidence="11">
    <location>
        <begin position="158"/>
        <end position="178"/>
    </location>
</feature>
<dbReference type="CDD" id="cd00082">
    <property type="entry name" value="HisKA"/>
    <property type="match status" value="1"/>
</dbReference>
<dbReference type="Gene3D" id="1.10.287.130">
    <property type="match status" value="1"/>
</dbReference>
<feature type="domain" description="HAMP" evidence="13">
    <location>
        <begin position="180"/>
        <end position="233"/>
    </location>
</feature>
<keyword evidence="15" id="KW-1185">Reference proteome</keyword>
<dbReference type="RefSeq" id="WP_191740322.1">
    <property type="nucleotide sequence ID" value="NZ_JACSQB010000074.1"/>
</dbReference>
<dbReference type="InterPro" id="IPR005467">
    <property type="entry name" value="His_kinase_dom"/>
</dbReference>
<evidence type="ECO:0000256" key="1">
    <source>
        <dbReference type="ARBA" id="ARBA00000085"/>
    </source>
</evidence>
<dbReference type="SUPFAM" id="SSF55874">
    <property type="entry name" value="ATPase domain of HSP90 chaperone/DNA topoisomerase II/histidine kinase"/>
    <property type="match status" value="1"/>
</dbReference>
<dbReference type="InterPro" id="IPR003660">
    <property type="entry name" value="HAMP_dom"/>
</dbReference>
<evidence type="ECO:0000256" key="11">
    <source>
        <dbReference type="SAM" id="Phobius"/>
    </source>
</evidence>
<protein>
    <recommendedName>
        <fullName evidence="3">histidine kinase</fullName>
        <ecNumber evidence="3">2.7.13.3</ecNumber>
    </recommendedName>
</protein>
<dbReference type="SMART" id="SM00387">
    <property type="entry name" value="HATPase_c"/>
    <property type="match status" value="1"/>
</dbReference>
<comment type="catalytic activity">
    <reaction evidence="1">
        <text>ATP + protein L-histidine = ADP + protein N-phospho-L-histidine.</text>
        <dbReference type="EC" id="2.7.13.3"/>
    </reaction>
</comment>
<dbReference type="PANTHER" id="PTHR45528">
    <property type="entry name" value="SENSOR HISTIDINE KINASE CPXA"/>
    <property type="match status" value="1"/>
</dbReference>
<dbReference type="InterPro" id="IPR004358">
    <property type="entry name" value="Sig_transdc_His_kin-like_C"/>
</dbReference>
<gene>
    <name evidence="14" type="ORF">H9637_09955</name>
</gene>
<proteinExistence type="predicted"/>
<dbReference type="Gene3D" id="6.10.340.10">
    <property type="match status" value="1"/>
</dbReference>
<evidence type="ECO:0000313" key="15">
    <source>
        <dbReference type="Proteomes" id="UP000627166"/>
    </source>
</evidence>
<dbReference type="InterPro" id="IPR036890">
    <property type="entry name" value="HATPase_C_sf"/>
</dbReference>
<dbReference type="PANTHER" id="PTHR45528:SF12">
    <property type="entry name" value="SENSOR HISTIDINE KINASE ARSS"/>
    <property type="match status" value="1"/>
</dbReference>
<dbReference type="SMART" id="SM00388">
    <property type="entry name" value="HisKA"/>
    <property type="match status" value="1"/>
</dbReference>
<evidence type="ECO:0000256" key="10">
    <source>
        <dbReference type="ARBA" id="ARBA00023136"/>
    </source>
</evidence>
<dbReference type="EMBL" id="JACSQB010000074">
    <property type="protein sequence ID" value="MBD8047355.1"/>
    <property type="molecule type" value="Genomic_DNA"/>
</dbReference>
<sequence>MLLKNTKISTKLTILYTVLLLSVLIALNSAIYLGITFYTEKQVSAELNYVSKFIQQRIVNPRRDYNYSDILDGVPSKDKYYSRILDDKGNVIAAVDNFKYDIPLNPEKNGNDTNDDAYKKNRKYIYVTNEVKINDTVVYVQVVKDMEYEKIFLEVLKAFMITACFGGIIISIALGSVVSKGMLEPIDKITKAAQSISINNLKERIEVGNKEDELSRLASTFNSMIDRLQGSFEKQNQFVSDASHELRTPIAVIKGYVNLLDRWGKDDKEILEESIEAIKKETENMTVLLEKLLFLARNDSNTQKIQKEKFYLNELIDEVIKESKFISDKHNIYSKINDEIIINADYKMIKQVLRIFVDNSIKFTKEDGEIVINSIKENNFAKIVVRDTGIGIPEEDLCRIFDRFYMVDKARHREKGGSGLGLAIAKLIVDNHDGRIYANSKVSRGTTLTVILPLENK</sequence>
<comment type="subcellular location">
    <subcellularLocation>
        <location evidence="2">Membrane</location>
        <topology evidence="2">Multi-pass membrane protein</topology>
    </subcellularLocation>
</comment>
<dbReference type="InterPro" id="IPR036097">
    <property type="entry name" value="HisK_dim/P_sf"/>
</dbReference>
<keyword evidence="8 11" id="KW-1133">Transmembrane helix</keyword>
<evidence type="ECO:0000256" key="3">
    <source>
        <dbReference type="ARBA" id="ARBA00012438"/>
    </source>
</evidence>
<keyword evidence="5" id="KW-0808">Transferase</keyword>
<evidence type="ECO:0000256" key="9">
    <source>
        <dbReference type="ARBA" id="ARBA00023012"/>
    </source>
</evidence>
<dbReference type="InterPro" id="IPR003661">
    <property type="entry name" value="HisK_dim/P_dom"/>
</dbReference>
<comment type="caution">
    <text evidence="14">The sequence shown here is derived from an EMBL/GenBank/DDBJ whole genome shotgun (WGS) entry which is preliminary data.</text>
</comment>
<evidence type="ECO:0000256" key="6">
    <source>
        <dbReference type="ARBA" id="ARBA00022692"/>
    </source>
</evidence>
<dbReference type="Gene3D" id="3.30.565.10">
    <property type="entry name" value="Histidine kinase-like ATPase, C-terminal domain"/>
    <property type="match status" value="1"/>
</dbReference>
<evidence type="ECO:0000259" key="12">
    <source>
        <dbReference type="PROSITE" id="PS50109"/>
    </source>
</evidence>
<keyword evidence="10 11" id="KW-0472">Membrane</keyword>
<evidence type="ECO:0000259" key="13">
    <source>
        <dbReference type="PROSITE" id="PS50885"/>
    </source>
</evidence>
<dbReference type="EC" id="2.7.13.3" evidence="3"/>
<keyword evidence="6 11" id="KW-0812">Transmembrane</keyword>
<evidence type="ECO:0000313" key="14">
    <source>
        <dbReference type="EMBL" id="MBD8047355.1"/>
    </source>
</evidence>
<reference evidence="14 15" key="1">
    <citation type="submission" date="2020-08" db="EMBL/GenBank/DDBJ databases">
        <title>A Genomic Blueprint of the Chicken Gut Microbiome.</title>
        <authorList>
            <person name="Gilroy R."/>
            <person name="Ravi A."/>
            <person name="Getino M."/>
            <person name="Pursley I."/>
            <person name="Horton D.L."/>
            <person name="Alikhan N.-F."/>
            <person name="Baker D."/>
            <person name="Gharbi K."/>
            <person name="Hall N."/>
            <person name="Watson M."/>
            <person name="Adriaenssens E.M."/>
            <person name="Foster-Nyarko E."/>
            <person name="Jarju S."/>
            <person name="Secka A."/>
            <person name="Antonio M."/>
            <person name="Oren A."/>
            <person name="Chaudhuri R."/>
            <person name="La Ragione R.M."/>
            <person name="Hildebrand F."/>
            <person name="Pallen M.J."/>
        </authorList>
    </citation>
    <scope>NUCLEOTIDE SEQUENCE [LARGE SCALE GENOMIC DNA]</scope>
    <source>
        <strain evidence="14 15">N37</strain>
    </source>
</reference>
<name>A0ABR8YSW3_9CLOT</name>
<dbReference type="InterPro" id="IPR050398">
    <property type="entry name" value="HssS/ArlS-like"/>
</dbReference>
<dbReference type="InterPro" id="IPR003594">
    <property type="entry name" value="HATPase_dom"/>
</dbReference>
<dbReference type="PROSITE" id="PS50885">
    <property type="entry name" value="HAMP"/>
    <property type="match status" value="1"/>
</dbReference>
<keyword evidence="4" id="KW-0597">Phosphoprotein</keyword>
<evidence type="ECO:0000256" key="2">
    <source>
        <dbReference type="ARBA" id="ARBA00004141"/>
    </source>
</evidence>
<feature type="domain" description="Histidine kinase" evidence="12">
    <location>
        <begin position="241"/>
        <end position="456"/>
    </location>
</feature>
<dbReference type="Pfam" id="PF00512">
    <property type="entry name" value="HisKA"/>
    <property type="match status" value="1"/>
</dbReference>
<evidence type="ECO:0000256" key="7">
    <source>
        <dbReference type="ARBA" id="ARBA00022777"/>
    </source>
</evidence>
<dbReference type="SUPFAM" id="SSF158472">
    <property type="entry name" value="HAMP domain-like"/>
    <property type="match status" value="1"/>
</dbReference>
<keyword evidence="7" id="KW-0418">Kinase</keyword>
<accession>A0ABR8YSW3</accession>
<dbReference type="CDD" id="cd00075">
    <property type="entry name" value="HATPase"/>
    <property type="match status" value="1"/>
</dbReference>
<dbReference type="SUPFAM" id="SSF47384">
    <property type="entry name" value="Homodimeric domain of signal transducing histidine kinase"/>
    <property type="match status" value="1"/>
</dbReference>
<feature type="transmembrane region" description="Helical" evidence="11">
    <location>
        <begin position="12"/>
        <end position="35"/>
    </location>
</feature>
<dbReference type="PROSITE" id="PS50109">
    <property type="entry name" value="HIS_KIN"/>
    <property type="match status" value="1"/>
</dbReference>
<dbReference type="CDD" id="cd06225">
    <property type="entry name" value="HAMP"/>
    <property type="match status" value="1"/>
</dbReference>
<evidence type="ECO:0000256" key="8">
    <source>
        <dbReference type="ARBA" id="ARBA00022989"/>
    </source>
</evidence>
<evidence type="ECO:0000256" key="5">
    <source>
        <dbReference type="ARBA" id="ARBA00022679"/>
    </source>
</evidence>
<dbReference type="Pfam" id="PF00672">
    <property type="entry name" value="HAMP"/>
    <property type="match status" value="1"/>
</dbReference>
<dbReference type="Proteomes" id="UP000627166">
    <property type="component" value="Unassembled WGS sequence"/>
</dbReference>